<gene>
    <name evidence="2" type="ORF">XENOCAPTIV_011103</name>
</gene>
<feature type="domain" description="Fibronectin type-III" evidence="1">
    <location>
        <begin position="225"/>
        <end position="336"/>
    </location>
</feature>
<name>A0ABV0RRK2_9TELE</name>
<evidence type="ECO:0000313" key="2">
    <source>
        <dbReference type="EMBL" id="MEQ2210291.1"/>
    </source>
</evidence>
<dbReference type="PANTHER" id="PTHR46957:SF2">
    <property type="entry name" value="RECEPTOR-TYPE TYROSINE-PROTEIN PHOSPHATASE BETA"/>
    <property type="match status" value="1"/>
</dbReference>
<protein>
    <recommendedName>
        <fullName evidence="1">Fibronectin type-III domain-containing protein</fullName>
    </recommendedName>
</protein>
<sequence>MLGSDARHHLLSSLTPGRLYKIMVSTFSGPLQIAQVMEGRTAKNLRMIPQPGRTTSNGGLFFSWTPGQGDLDFYKVSLSTRGGVSIDTRPVPKHVSSLGFLDLIPGQVYTVTIQSQSGTLSNSNAVSGRTAPATVTALQADNGHTTHSLTVRWERPVGVYDGYSLLLLDEAGGILRNQSVVVDSQSELLEGLTAGKWYRVKMVTLSSGVPSLDAATAEGQTRPAAVQNLTVVLVNTTSLSFSWRPSDGHVDTYDLSLYHVSEATTNHRASGNRKEHQQTAGEMVDRQKVGPTGNGCVFSGLQAGSLYRLLVVSWSRDMSSDSSVLLYDASGATLGAETLGAEHRSHTFLGLIPGRLYHADVITHSGDLANSVSEFGRTCESVRNFR</sequence>
<evidence type="ECO:0000259" key="1">
    <source>
        <dbReference type="PROSITE" id="PS50853"/>
    </source>
</evidence>
<comment type="caution">
    <text evidence="2">The sequence shown here is derived from an EMBL/GenBank/DDBJ whole genome shotgun (WGS) entry which is preliminary data.</text>
</comment>
<reference evidence="2 3" key="1">
    <citation type="submission" date="2021-06" db="EMBL/GenBank/DDBJ databases">
        <authorList>
            <person name="Palmer J.M."/>
        </authorList>
    </citation>
    <scope>NUCLEOTIDE SEQUENCE [LARGE SCALE GENOMIC DNA]</scope>
    <source>
        <strain evidence="2 3">XC_2019</strain>
        <tissue evidence="2">Muscle</tissue>
    </source>
</reference>
<keyword evidence="3" id="KW-1185">Reference proteome</keyword>
<dbReference type="Gene3D" id="2.60.40.10">
    <property type="entry name" value="Immunoglobulins"/>
    <property type="match status" value="3"/>
</dbReference>
<dbReference type="SUPFAM" id="SSF49265">
    <property type="entry name" value="Fibronectin type III"/>
    <property type="match status" value="3"/>
</dbReference>
<dbReference type="InterPro" id="IPR003961">
    <property type="entry name" value="FN3_dom"/>
</dbReference>
<accession>A0ABV0RRK2</accession>
<dbReference type="EMBL" id="JAHRIN010052801">
    <property type="protein sequence ID" value="MEQ2210291.1"/>
    <property type="molecule type" value="Genomic_DNA"/>
</dbReference>
<dbReference type="InterPro" id="IPR036116">
    <property type="entry name" value="FN3_sf"/>
</dbReference>
<proteinExistence type="predicted"/>
<feature type="domain" description="Fibronectin type-III" evidence="1">
    <location>
        <begin position="131"/>
        <end position="224"/>
    </location>
</feature>
<dbReference type="InterPro" id="IPR050713">
    <property type="entry name" value="RTP_Phos/Ushers"/>
</dbReference>
<dbReference type="Pfam" id="PF00041">
    <property type="entry name" value="fn3"/>
    <property type="match status" value="3"/>
</dbReference>
<evidence type="ECO:0000313" key="3">
    <source>
        <dbReference type="Proteomes" id="UP001434883"/>
    </source>
</evidence>
<organism evidence="2 3">
    <name type="scientific">Xenoophorus captivus</name>
    <dbReference type="NCBI Taxonomy" id="1517983"/>
    <lineage>
        <taxon>Eukaryota</taxon>
        <taxon>Metazoa</taxon>
        <taxon>Chordata</taxon>
        <taxon>Craniata</taxon>
        <taxon>Vertebrata</taxon>
        <taxon>Euteleostomi</taxon>
        <taxon>Actinopterygii</taxon>
        <taxon>Neopterygii</taxon>
        <taxon>Teleostei</taxon>
        <taxon>Neoteleostei</taxon>
        <taxon>Acanthomorphata</taxon>
        <taxon>Ovalentaria</taxon>
        <taxon>Atherinomorphae</taxon>
        <taxon>Cyprinodontiformes</taxon>
        <taxon>Goodeidae</taxon>
        <taxon>Xenoophorus</taxon>
    </lineage>
</organism>
<dbReference type="SMART" id="SM00060">
    <property type="entry name" value="FN3"/>
    <property type="match status" value="3"/>
</dbReference>
<dbReference type="InterPro" id="IPR013783">
    <property type="entry name" value="Ig-like_fold"/>
</dbReference>
<dbReference type="PANTHER" id="PTHR46957">
    <property type="entry name" value="CYTOKINE RECEPTOR"/>
    <property type="match status" value="1"/>
</dbReference>
<dbReference type="PROSITE" id="PS50853">
    <property type="entry name" value="FN3"/>
    <property type="match status" value="2"/>
</dbReference>
<dbReference type="CDD" id="cd00063">
    <property type="entry name" value="FN3"/>
    <property type="match status" value="2"/>
</dbReference>
<dbReference type="Proteomes" id="UP001434883">
    <property type="component" value="Unassembled WGS sequence"/>
</dbReference>